<evidence type="ECO:0000313" key="4">
    <source>
        <dbReference type="EMBL" id="BAI80479.1"/>
    </source>
</evidence>
<dbReference type="OrthoDB" id="5482461at2"/>
<dbReference type="eggNOG" id="COG4783">
    <property type="taxonomic scope" value="Bacteria"/>
</dbReference>
<dbReference type="Pfam" id="PF13432">
    <property type="entry name" value="TPR_16"/>
    <property type="match status" value="1"/>
</dbReference>
<evidence type="ECO:0000256" key="1">
    <source>
        <dbReference type="ARBA" id="ARBA00022737"/>
    </source>
</evidence>
<evidence type="ECO:0008006" key="6">
    <source>
        <dbReference type="Google" id="ProtNLM"/>
    </source>
</evidence>
<reference evidence="4 5" key="1">
    <citation type="journal article" date="2010" name="DNA Res.">
        <title>Bacterial lifestyle in a deep-sea hydrothermal vent chimney revealed by the genome sequence of the thermophilic bacterium Deferribacter desulfuricans SSM1.</title>
        <authorList>
            <person name="Takaki Y."/>
            <person name="Shimamura S."/>
            <person name="Nakagawa S."/>
            <person name="Fukuhara Y."/>
            <person name="Horikawa H."/>
            <person name="Ankai A."/>
            <person name="Harada T."/>
            <person name="Hosoyama A."/>
            <person name="Oguchi A."/>
            <person name="Fukui S."/>
            <person name="Fujita N."/>
            <person name="Takami H."/>
            <person name="Takai K."/>
        </authorList>
    </citation>
    <scope>NUCLEOTIDE SEQUENCE [LARGE SCALE GENOMIC DNA]</scope>
    <source>
        <strain evidence="5">DSM 14783 / JCM 11476 / NBRC 101012 / SSM1</strain>
    </source>
</reference>
<proteinExistence type="predicted"/>
<keyword evidence="5" id="KW-1185">Reference proteome</keyword>
<keyword evidence="1" id="KW-0677">Repeat</keyword>
<evidence type="ECO:0000256" key="3">
    <source>
        <dbReference type="SAM" id="MobiDB-lite"/>
    </source>
</evidence>
<dbReference type="Gene3D" id="1.25.40.10">
    <property type="entry name" value="Tetratricopeptide repeat domain"/>
    <property type="match status" value="2"/>
</dbReference>
<evidence type="ECO:0000256" key="2">
    <source>
        <dbReference type="ARBA" id="ARBA00022803"/>
    </source>
</evidence>
<keyword evidence="2" id="KW-0802">TPR repeat</keyword>
<dbReference type="PANTHER" id="PTHR45586:SF1">
    <property type="entry name" value="LIPOPOLYSACCHARIDE ASSEMBLY PROTEIN B"/>
    <property type="match status" value="1"/>
</dbReference>
<dbReference type="PANTHER" id="PTHR45586">
    <property type="entry name" value="TPR REPEAT-CONTAINING PROTEIN PA4667"/>
    <property type="match status" value="1"/>
</dbReference>
<dbReference type="Pfam" id="PF13181">
    <property type="entry name" value="TPR_8"/>
    <property type="match status" value="1"/>
</dbReference>
<dbReference type="EMBL" id="AP011529">
    <property type="protein sequence ID" value="BAI80479.1"/>
    <property type="molecule type" value="Genomic_DNA"/>
</dbReference>
<feature type="compositionally biased region" description="Basic and acidic residues" evidence="3">
    <location>
        <begin position="700"/>
        <end position="717"/>
    </location>
</feature>
<dbReference type="InterPro" id="IPR051012">
    <property type="entry name" value="CellSynth/LPSAsmb/PSIAsmb"/>
</dbReference>
<dbReference type="SMART" id="SM00028">
    <property type="entry name" value="TPR"/>
    <property type="match status" value="5"/>
</dbReference>
<dbReference type="Proteomes" id="UP000001520">
    <property type="component" value="Chromosome"/>
</dbReference>
<accession>D3PD06</accession>
<dbReference type="KEGG" id="ddf:DEFDS_1009"/>
<dbReference type="STRING" id="639282.DEFDS_1009"/>
<dbReference type="InterPro" id="IPR011990">
    <property type="entry name" value="TPR-like_helical_dom_sf"/>
</dbReference>
<protein>
    <recommendedName>
        <fullName evidence="6">Tetratricopeptide repeat protein</fullName>
    </recommendedName>
</protein>
<dbReference type="eggNOG" id="COG1729">
    <property type="taxonomic scope" value="Bacteria"/>
</dbReference>
<dbReference type="SUPFAM" id="SSF48452">
    <property type="entry name" value="TPR-like"/>
    <property type="match status" value="2"/>
</dbReference>
<dbReference type="RefSeq" id="WP_013007726.1">
    <property type="nucleotide sequence ID" value="NC_013939.1"/>
</dbReference>
<name>D3PD06_DEFDS</name>
<sequence>MGLFGSKELTFADIKKIYLKGNLRKALKECKKYLSKNKDDYDALNLLGDIQFRLGQKNEALSTFKRLIEELEKGKYLDKLIAQIRKVLKIFPDEYDLYRKLAEAFEKKGLKGEQLKTLLQLSEIYEKNGFIDKSIDILKEITEIDRSNLSNYVIVLERLDKFNKSFEICKFLYSALKIVYEKVKEEKSDLAKKYLVDFSEYALKHKCDLSDLIQFMVPFFREKSEHKDIFIEVAKNNVNKEFNPDVYSLLKEYYPLELDLDFYEKLKDETKEPLVYSDLANAYLSKNDYKKLKELIEEINNLPEYDFKIDFVEIVGNLYPKIDDLEILDSLVVLAGKCKAKNLQIEIYKKMSELYYDKGENEKAERIIDFINELEHGIAVTESSTESGHYDENVDLSSLETNEVNEIDLESGLAEEGFEIVDTGDEIDLDLDLDLDSTSYGEEEADEAFEDGKQDDFEIDLDLDNVDETESGEVLLKEENEQNKVVEEEDIFADSIDLENYEEEDELKDSHSDLSNDVEAIEEEIFDLDHFSEEVEQSQKYDKLINFTDEEKKVVEAMRKSINESVSENDYETHYDLGLAYFELELFDDAIEELKKASYGSKRYESLYMLAECYKKLGRFEDAANIHKLIIADYDDVEKIKNSLYELATIYEESGDESVAKNYYMKLYTLDSNFRDVKEKVSKFDFEKLDDKNVTISDDDSSKEIDESVSKDNESNKPKKKKISFL</sequence>
<dbReference type="HOGENOM" id="CLU_378420_0_0_0"/>
<evidence type="ECO:0000313" key="5">
    <source>
        <dbReference type="Proteomes" id="UP000001520"/>
    </source>
</evidence>
<gene>
    <name evidence="4" type="ordered locus">DEFDS_1009</name>
</gene>
<organism evidence="4 5">
    <name type="scientific">Deferribacter desulfuricans (strain DSM 14783 / JCM 11476 / NBRC 101012 / SSM1)</name>
    <dbReference type="NCBI Taxonomy" id="639282"/>
    <lineage>
        <taxon>Bacteria</taxon>
        <taxon>Pseudomonadati</taxon>
        <taxon>Deferribacterota</taxon>
        <taxon>Deferribacteres</taxon>
        <taxon>Deferribacterales</taxon>
        <taxon>Deferribacteraceae</taxon>
        <taxon>Deferribacter</taxon>
    </lineage>
</organism>
<dbReference type="InterPro" id="IPR019734">
    <property type="entry name" value="TPR_rpt"/>
</dbReference>
<dbReference type="AlphaFoldDB" id="D3PD06"/>
<feature type="region of interest" description="Disordered" evidence="3">
    <location>
        <begin position="694"/>
        <end position="726"/>
    </location>
</feature>
<dbReference type="Pfam" id="PF14559">
    <property type="entry name" value="TPR_19"/>
    <property type="match status" value="1"/>
</dbReference>